<keyword evidence="5" id="KW-0121">Carboxypeptidase</keyword>
<comment type="caution">
    <text evidence="5">The sequence shown here is derived from an EMBL/GenBank/DDBJ whole genome shotgun (WGS) entry which is preliminary data.</text>
</comment>
<reference evidence="4" key="1">
    <citation type="journal article" date="2014" name="Int. J. Syst. Evol. Microbiol.">
        <title>Complete genome of a new Firmicutes species belonging to the dominant human colonic microbiota ('Ruminococcus bicirculans') reveals two chromosomes and a selective capacity to utilize plant glucans.</title>
        <authorList>
            <consortium name="NISC Comparative Sequencing Program"/>
            <person name="Wegmann U."/>
            <person name="Louis P."/>
            <person name="Goesmann A."/>
            <person name="Henrissat B."/>
            <person name="Duncan S.H."/>
            <person name="Flint H.J."/>
        </authorList>
    </citation>
    <scope>NUCLEOTIDE SEQUENCE</scope>
    <source>
        <strain evidence="4">CGMCC 1.15931</strain>
    </source>
</reference>
<dbReference type="GO" id="GO:0004185">
    <property type="term" value="F:serine-type carboxypeptidase activity"/>
    <property type="evidence" value="ECO:0007669"/>
    <property type="project" value="InterPro"/>
</dbReference>
<dbReference type="PANTHER" id="PTHR30023">
    <property type="entry name" value="D-ALANYL-D-ALANINE CARBOXYPEPTIDASE"/>
    <property type="match status" value="1"/>
</dbReference>
<protein>
    <submittedName>
        <fullName evidence="5">D-alanyl-D-alanine carboxypeptidase</fullName>
    </submittedName>
</protein>
<dbReference type="SUPFAM" id="SSF56601">
    <property type="entry name" value="beta-lactamase/transpeptidase-like"/>
    <property type="match status" value="1"/>
</dbReference>
<dbReference type="InterPro" id="IPR012338">
    <property type="entry name" value="Beta-lactam/transpept-like"/>
</dbReference>
<proteinExistence type="inferred from homology"/>
<accession>A0A6I3SQ92</accession>
<dbReference type="AlphaFoldDB" id="A0A6I3SQ92"/>
<dbReference type="PRINTS" id="PR00922">
    <property type="entry name" value="DADACBPTASE3"/>
</dbReference>
<reference evidence="7" key="2">
    <citation type="journal article" date="2019" name="Int. J. Syst. Evol. Microbiol.">
        <title>The Global Catalogue of Microorganisms (GCM) 10K type strain sequencing project: providing services to taxonomists for standard genome sequencing and annotation.</title>
        <authorList>
            <consortium name="The Broad Institute Genomics Platform"/>
            <consortium name="The Broad Institute Genome Sequencing Center for Infectious Disease"/>
            <person name="Wu L."/>
            <person name="Ma J."/>
        </authorList>
    </citation>
    <scope>NUCLEOTIDE SEQUENCE [LARGE SCALE GENOMIC DNA]</scope>
    <source>
        <strain evidence="7">CGMCC 1.15931</strain>
    </source>
</reference>
<dbReference type="PANTHER" id="PTHR30023:SF0">
    <property type="entry name" value="PENICILLIN-SENSITIVE CARBOXYPEPTIDASE A"/>
    <property type="match status" value="1"/>
</dbReference>
<dbReference type="OrthoDB" id="9802627at2"/>
<dbReference type="GO" id="GO:0006508">
    <property type="term" value="P:proteolysis"/>
    <property type="evidence" value="ECO:0007669"/>
    <property type="project" value="InterPro"/>
</dbReference>
<dbReference type="EMBL" id="WNKZ01000001">
    <property type="protein sequence ID" value="MTV51243.1"/>
    <property type="molecule type" value="Genomic_DNA"/>
</dbReference>
<evidence type="ECO:0000313" key="6">
    <source>
        <dbReference type="Proteomes" id="UP000430634"/>
    </source>
</evidence>
<feature type="signal peptide" evidence="3">
    <location>
        <begin position="1"/>
        <end position="21"/>
    </location>
</feature>
<evidence type="ECO:0000256" key="1">
    <source>
        <dbReference type="ARBA" id="ARBA00006096"/>
    </source>
</evidence>
<dbReference type="Gene3D" id="3.40.710.10">
    <property type="entry name" value="DD-peptidase/beta-lactamase superfamily"/>
    <property type="match status" value="1"/>
</dbReference>
<dbReference type="RefSeq" id="WP_155468598.1">
    <property type="nucleotide sequence ID" value="NZ_BMKG01000006.1"/>
</dbReference>
<dbReference type="Proteomes" id="UP000430634">
    <property type="component" value="Unassembled WGS sequence"/>
</dbReference>
<gene>
    <name evidence="4" type="ORF">GCM10011572_18510</name>
    <name evidence="5" type="ORF">GM672_00705</name>
</gene>
<evidence type="ECO:0000256" key="2">
    <source>
        <dbReference type="ARBA" id="ARBA00022801"/>
    </source>
</evidence>
<dbReference type="EMBL" id="BMKG01000006">
    <property type="protein sequence ID" value="GGB96858.1"/>
    <property type="molecule type" value="Genomic_DNA"/>
</dbReference>
<keyword evidence="3" id="KW-0732">Signal</keyword>
<reference evidence="5 6" key="3">
    <citation type="submission" date="2019-11" db="EMBL/GenBank/DDBJ databases">
        <title>Type strains purchased from KCTC, JCM and DSMZ.</title>
        <authorList>
            <person name="Lu H."/>
        </authorList>
    </citation>
    <scope>NUCLEOTIDE SEQUENCE [LARGE SCALE GENOMIC DNA]</scope>
    <source>
        <strain evidence="5 6">KCTC 52429</strain>
    </source>
</reference>
<evidence type="ECO:0000313" key="7">
    <source>
        <dbReference type="Proteomes" id="UP000622638"/>
    </source>
</evidence>
<reference evidence="4" key="4">
    <citation type="submission" date="2024-05" db="EMBL/GenBank/DDBJ databases">
        <authorList>
            <person name="Sun Q."/>
            <person name="Zhou Y."/>
        </authorList>
    </citation>
    <scope>NUCLEOTIDE SEQUENCE</scope>
    <source>
        <strain evidence="4">CGMCC 1.15931</strain>
    </source>
</reference>
<dbReference type="Gene3D" id="3.50.80.20">
    <property type="entry name" value="D-Ala-D-Ala carboxypeptidase C, peptidase S13"/>
    <property type="match status" value="1"/>
</dbReference>
<evidence type="ECO:0000313" key="5">
    <source>
        <dbReference type="EMBL" id="MTV51243.1"/>
    </source>
</evidence>
<evidence type="ECO:0000256" key="3">
    <source>
        <dbReference type="SAM" id="SignalP"/>
    </source>
</evidence>
<keyword evidence="2" id="KW-0378">Hydrolase</keyword>
<evidence type="ECO:0000313" key="4">
    <source>
        <dbReference type="EMBL" id="GGB96858.1"/>
    </source>
</evidence>
<keyword evidence="7" id="KW-1185">Reference proteome</keyword>
<feature type="chain" id="PRO_5026120203" evidence="3">
    <location>
        <begin position="22"/>
        <end position="534"/>
    </location>
</feature>
<sequence>MTLRRSVLALLLACAYSFTHAALPEPVAKLAAAGGIPEEAIGAVVLRGDTILVSNEADKAMNPGSTIKLVTTLVGLEELGPIFRGRTEMRSSGTIANGVLHGDLILRGGADIDFTADALTHMLERLRTLGIYKIAGDLVLDRQLFHPARPDANQPPFDEAPEAYYNVIPDALLLNMNMLQVEMVSDARGMTVSMLPELDRVDVKSSMTLVDGDCAKWEQGWQPPTVVKHGTRLTVQLHGTFPRNCRKGYNINVLDRDDYADRLVRATWQRLGGTITGATRTFDLAAHTSRLAAAAVAQGALASEGTATAVPAAGADADGTTLLAEHVSRALPELVRDTLKSSDNTFARMLFLSLGSLQADPLLGSRPLPAAERLAMLMAAHGGTGAPATTAARAEQVIRNWFKEQKLDTDGMVFENGSGLSRKERARPVQLAAVLRAGQTSPWLPEFQASLPIVGLDGTMRRRLKDSPAASRARIKTGTLSGVVAVAGYVPDADGKECIVVAIVNHEKAGNGIGRGIVDALIDWTAKSSAGSAM</sequence>
<keyword evidence="5" id="KW-0645">Protease</keyword>
<dbReference type="GO" id="GO:0000270">
    <property type="term" value="P:peptidoglycan metabolic process"/>
    <property type="evidence" value="ECO:0007669"/>
    <property type="project" value="TreeGrafter"/>
</dbReference>
<name>A0A6I3SQ92_9BURK</name>
<dbReference type="Pfam" id="PF02113">
    <property type="entry name" value="Peptidase_S13"/>
    <property type="match status" value="2"/>
</dbReference>
<comment type="similarity">
    <text evidence="1">Belongs to the peptidase S13 family.</text>
</comment>
<dbReference type="Proteomes" id="UP000622638">
    <property type="component" value="Unassembled WGS sequence"/>
</dbReference>
<organism evidence="5 6">
    <name type="scientific">Pseudoduganella buxea</name>
    <dbReference type="NCBI Taxonomy" id="1949069"/>
    <lineage>
        <taxon>Bacteria</taxon>
        <taxon>Pseudomonadati</taxon>
        <taxon>Pseudomonadota</taxon>
        <taxon>Betaproteobacteria</taxon>
        <taxon>Burkholderiales</taxon>
        <taxon>Oxalobacteraceae</taxon>
        <taxon>Telluria group</taxon>
        <taxon>Pseudoduganella</taxon>
    </lineage>
</organism>
<dbReference type="InterPro" id="IPR000667">
    <property type="entry name" value="Peptidase_S13"/>
</dbReference>